<keyword evidence="7" id="KW-0695">RNA-directed DNA polymerase</keyword>
<dbReference type="GO" id="GO:0004519">
    <property type="term" value="F:endonuclease activity"/>
    <property type="evidence" value="ECO:0007669"/>
    <property type="project" value="UniProtKB-KW"/>
</dbReference>
<feature type="domain" description="Reverse transcriptase" evidence="8">
    <location>
        <begin position="411"/>
        <end position="500"/>
    </location>
</feature>
<evidence type="ECO:0000256" key="7">
    <source>
        <dbReference type="ARBA" id="ARBA00022918"/>
    </source>
</evidence>
<dbReference type="SUPFAM" id="SSF56672">
    <property type="entry name" value="DNA/RNA polymerases"/>
    <property type="match status" value="1"/>
</dbReference>
<dbReference type="Gene3D" id="3.10.10.10">
    <property type="entry name" value="HIV Type 1 Reverse Transcriptase, subunit A, domain 1"/>
    <property type="match status" value="1"/>
</dbReference>
<evidence type="ECO:0000256" key="4">
    <source>
        <dbReference type="ARBA" id="ARBA00022722"/>
    </source>
</evidence>
<dbReference type="Pfam" id="PF08284">
    <property type="entry name" value="RVP_2"/>
    <property type="match status" value="1"/>
</dbReference>
<keyword evidence="3" id="KW-0548">Nucleotidyltransferase</keyword>
<dbReference type="InterPro" id="IPR053134">
    <property type="entry name" value="RNA-dir_DNA_polymerase"/>
</dbReference>
<dbReference type="PANTHER" id="PTHR24559">
    <property type="entry name" value="TRANSPOSON TY3-I GAG-POL POLYPROTEIN"/>
    <property type="match status" value="1"/>
</dbReference>
<dbReference type="EMBL" id="BKCJ010130575">
    <property type="protein sequence ID" value="GEX79511.1"/>
    <property type="molecule type" value="Genomic_DNA"/>
</dbReference>
<keyword evidence="6" id="KW-0378">Hydrolase</keyword>
<dbReference type="AlphaFoldDB" id="A0A699HAX7"/>
<gene>
    <name evidence="9" type="ORF">Tci_351486</name>
</gene>
<dbReference type="InterPro" id="IPR043502">
    <property type="entry name" value="DNA/RNA_pol_sf"/>
</dbReference>
<dbReference type="FunFam" id="3.10.10.10:FF:000007">
    <property type="entry name" value="Retrovirus-related Pol polyprotein from transposon 17.6-like Protein"/>
    <property type="match status" value="1"/>
</dbReference>
<keyword evidence="1" id="KW-0645">Protease</keyword>
<evidence type="ECO:0000313" key="9">
    <source>
        <dbReference type="EMBL" id="GEX79511.1"/>
    </source>
</evidence>
<dbReference type="GO" id="GO:0006508">
    <property type="term" value="P:proteolysis"/>
    <property type="evidence" value="ECO:0007669"/>
    <property type="project" value="UniProtKB-KW"/>
</dbReference>
<protein>
    <recommendedName>
        <fullName evidence="8">Reverse transcriptase domain-containing protein</fullName>
    </recommendedName>
</protein>
<sequence length="616" mass="69175">MLMVEMVGMAMVGTMNVLTRHSWLVIPKTIMGKARGRKAAMAMTWVLSKALLMEEFCPSNEMEKLESEFWNHTMVGANHARYTDRFHELEKLVPHLPTTIQSAILTAGILTDEAVHCGTLTRISEKRKEVEETSKQRGSWKDNKKEKVGKGFVVIAPLRNGNVGSYSKCAKCSAYHPEAVKQVAPVGAVMMRNNQRVCYECGSSGHLRNTYPKLNRAPGQVGNRLAFEGNRNTCNNRNQARGRAFSVNVVNALQDPDIVTGTFSLNDHFANVLFGSRANFSFISIKFTPLLNMNPSIVNPGYVIEVANGKKEEVDRIIRDYKLELGNSLFTIDLIPLGHGSFDVIVAMDWLSKNKAEIVCHEKVVRIPLESGEVLRVQGEHTLGGTKTLMSTKADEPELSDIPVGAPVLFVKKKDGSLRMCIDYQELNKLTVKNRYPLPRIDDLFYQLQGARYFSKIDLQSGYHQLRVHEDDILKTAFRTRYGHFEFTVMPFGLTNAPATKEDHEVHLKLVLELLKKERLYAKFSKCEFWLQEVHFLGHVVNHNGIHIEPTLGAWVFVGVSSGVVGKDVDSGGMAAGSGRMEVIGWREIWRMNRGLNVGCDKEGVWEFYNISPCSL</sequence>
<dbReference type="PANTHER" id="PTHR24559:SF444">
    <property type="entry name" value="REVERSE TRANSCRIPTASE DOMAIN-CONTAINING PROTEIN"/>
    <property type="match status" value="1"/>
</dbReference>
<name>A0A699HAX7_TANCI</name>
<dbReference type="GO" id="GO:0008233">
    <property type="term" value="F:peptidase activity"/>
    <property type="evidence" value="ECO:0007669"/>
    <property type="project" value="UniProtKB-KW"/>
</dbReference>
<keyword evidence="2" id="KW-0808">Transferase</keyword>
<dbReference type="Gene3D" id="3.30.70.270">
    <property type="match status" value="2"/>
</dbReference>
<proteinExistence type="predicted"/>
<dbReference type="GO" id="GO:0003964">
    <property type="term" value="F:RNA-directed DNA polymerase activity"/>
    <property type="evidence" value="ECO:0007669"/>
    <property type="project" value="UniProtKB-KW"/>
</dbReference>
<keyword evidence="5" id="KW-0255">Endonuclease</keyword>
<organism evidence="9">
    <name type="scientific">Tanacetum cinerariifolium</name>
    <name type="common">Dalmatian daisy</name>
    <name type="synonym">Chrysanthemum cinerariifolium</name>
    <dbReference type="NCBI Taxonomy" id="118510"/>
    <lineage>
        <taxon>Eukaryota</taxon>
        <taxon>Viridiplantae</taxon>
        <taxon>Streptophyta</taxon>
        <taxon>Embryophyta</taxon>
        <taxon>Tracheophyta</taxon>
        <taxon>Spermatophyta</taxon>
        <taxon>Magnoliopsida</taxon>
        <taxon>eudicotyledons</taxon>
        <taxon>Gunneridae</taxon>
        <taxon>Pentapetalae</taxon>
        <taxon>asterids</taxon>
        <taxon>campanulids</taxon>
        <taxon>Asterales</taxon>
        <taxon>Asteraceae</taxon>
        <taxon>Asteroideae</taxon>
        <taxon>Anthemideae</taxon>
        <taxon>Anthemidinae</taxon>
        <taxon>Tanacetum</taxon>
    </lineage>
</organism>
<evidence type="ECO:0000259" key="8">
    <source>
        <dbReference type="Pfam" id="PF00078"/>
    </source>
</evidence>
<dbReference type="InterPro" id="IPR021109">
    <property type="entry name" value="Peptidase_aspartic_dom_sf"/>
</dbReference>
<keyword evidence="4" id="KW-0540">Nuclease</keyword>
<comment type="caution">
    <text evidence="9">The sequence shown here is derived from an EMBL/GenBank/DDBJ whole genome shotgun (WGS) entry which is preliminary data.</text>
</comment>
<evidence type="ECO:0000256" key="5">
    <source>
        <dbReference type="ARBA" id="ARBA00022759"/>
    </source>
</evidence>
<evidence type="ECO:0000256" key="2">
    <source>
        <dbReference type="ARBA" id="ARBA00022679"/>
    </source>
</evidence>
<evidence type="ECO:0000256" key="3">
    <source>
        <dbReference type="ARBA" id="ARBA00022695"/>
    </source>
</evidence>
<dbReference type="InterPro" id="IPR000477">
    <property type="entry name" value="RT_dom"/>
</dbReference>
<dbReference type="Pfam" id="PF00078">
    <property type="entry name" value="RVT_1"/>
    <property type="match status" value="1"/>
</dbReference>
<accession>A0A699HAX7</accession>
<reference evidence="9" key="1">
    <citation type="journal article" date="2019" name="Sci. Rep.">
        <title>Draft genome of Tanacetum cinerariifolium, the natural source of mosquito coil.</title>
        <authorList>
            <person name="Yamashiro T."/>
            <person name="Shiraishi A."/>
            <person name="Satake H."/>
            <person name="Nakayama K."/>
        </authorList>
    </citation>
    <scope>NUCLEOTIDE SEQUENCE</scope>
</reference>
<evidence type="ECO:0000256" key="1">
    <source>
        <dbReference type="ARBA" id="ARBA00022670"/>
    </source>
</evidence>
<dbReference type="Gene3D" id="2.40.70.10">
    <property type="entry name" value="Acid Proteases"/>
    <property type="match status" value="1"/>
</dbReference>
<evidence type="ECO:0000256" key="6">
    <source>
        <dbReference type="ARBA" id="ARBA00022801"/>
    </source>
</evidence>
<dbReference type="CDD" id="cd00303">
    <property type="entry name" value="retropepsin_like"/>
    <property type="match status" value="1"/>
</dbReference>
<dbReference type="CDD" id="cd01647">
    <property type="entry name" value="RT_LTR"/>
    <property type="match status" value="1"/>
</dbReference>
<dbReference type="InterPro" id="IPR043128">
    <property type="entry name" value="Rev_trsase/Diguanyl_cyclase"/>
</dbReference>